<evidence type="ECO:0008006" key="4">
    <source>
        <dbReference type="Google" id="ProtNLM"/>
    </source>
</evidence>
<sequence>MASKIPRPNKALDEELMLTWAIICQLALGGRLIGVDWNEVQVQVGAPSKNAVHLRWHSLKQRMKARGLELPITEVKSAPKVVYKHVRPARLTSYERREDSKGRVRAKEGGAYEEGPR</sequence>
<evidence type="ECO:0000256" key="1">
    <source>
        <dbReference type="SAM" id="MobiDB-lite"/>
    </source>
</evidence>
<keyword evidence="3" id="KW-1185">Reference proteome</keyword>
<accession>A0A8H4VZN0</accession>
<feature type="region of interest" description="Disordered" evidence="1">
    <location>
        <begin position="93"/>
        <end position="117"/>
    </location>
</feature>
<name>A0A8H4VZN0_9HELO</name>
<dbReference type="OrthoDB" id="3560926at2759"/>
<dbReference type="EMBL" id="JAAMPI010000827">
    <property type="protein sequence ID" value="KAF4628331.1"/>
    <property type="molecule type" value="Genomic_DNA"/>
</dbReference>
<proteinExistence type="predicted"/>
<organism evidence="2 3">
    <name type="scientific">Cudoniella acicularis</name>
    <dbReference type="NCBI Taxonomy" id="354080"/>
    <lineage>
        <taxon>Eukaryota</taxon>
        <taxon>Fungi</taxon>
        <taxon>Dikarya</taxon>
        <taxon>Ascomycota</taxon>
        <taxon>Pezizomycotina</taxon>
        <taxon>Leotiomycetes</taxon>
        <taxon>Helotiales</taxon>
        <taxon>Tricladiaceae</taxon>
        <taxon>Cudoniella</taxon>
    </lineage>
</organism>
<dbReference type="Proteomes" id="UP000566819">
    <property type="component" value="Unassembled WGS sequence"/>
</dbReference>
<protein>
    <recommendedName>
        <fullName evidence="4">Myb-like domain-containing protein</fullName>
    </recommendedName>
</protein>
<reference evidence="2 3" key="1">
    <citation type="submission" date="2020-03" db="EMBL/GenBank/DDBJ databases">
        <title>Draft Genome Sequence of Cudoniella acicularis.</title>
        <authorList>
            <person name="Buettner E."/>
            <person name="Kellner H."/>
        </authorList>
    </citation>
    <scope>NUCLEOTIDE SEQUENCE [LARGE SCALE GENOMIC DNA]</scope>
    <source>
        <strain evidence="2 3">DSM 108380</strain>
    </source>
</reference>
<dbReference type="AlphaFoldDB" id="A0A8H4VZN0"/>
<comment type="caution">
    <text evidence="2">The sequence shown here is derived from an EMBL/GenBank/DDBJ whole genome shotgun (WGS) entry which is preliminary data.</text>
</comment>
<gene>
    <name evidence="2" type="ORF">G7Y89_g9819</name>
</gene>
<evidence type="ECO:0000313" key="2">
    <source>
        <dbReference type="EMBL" id="KAF4628331.1"/>
    </source>
</evidence>
<evidence type="ECO:0000313" key="3">
    <source>
        <dbReference type="Proteomes" id="UP000566819"/>
    </source>
</evidence>